<protein>
    <recommendedName>
        <fullName evidence="3">Alkylated DNA repair protein AlkB homologue 8 N-terminal domain-containing protein</fullName>
    </recommendedName>
</protein>
<keyword evidence="5" id="KW-1185">Reference proteome</keyword>
<accession>A0AA47P4J7</accession>
<feature type="compositionally biased region" description="Pro residues" evidence="1">
    <location>
        <begin position="286"/>
        <end position="304"/>
    </location>
</feature>
<proteinExistence type="predicted"/>
<evidence type="ECO:0000259" key="3">
    <source>
        <dbReference type="Pfam" id="PF09004"/>
    </source>
</evidence>
<feature type="transmembrane region" description="Helical" evidence="2">
    <location>
        <begin position="488"/>
        <end position="510"/>
    </location>
</feature>
<dbReference type="AlphaFoldDB" id="A0AA47P4J7"/>
<organism evidence="4 5">
    <name type="scientific">Merluccius polli</name>
    <name type="common">Benguela hake</name>
    <name type="synonym">Merluccius cadenati</name>
    <dbReference type="NCBI Taxonomy" id="89951"/>
    <lineage>
        <taxon>Eukaryota</taxon>
        <taxon>Metazoa</taxon>
        <taxon>Chordata</taxon>
        <taxon>Craniata</taxon>
        <taxon>Vertebrata</taxon>
        <taxon>Euteleostomi</taxon>
        <taxon>Actinopterygii</taxon>
        <taxon>Neopterygii</taxon>
        <taxon>Teleostei</taxon>
        <taxon>Neoteleostei</taxon>
        <taxon>Acanthomorphata</taxon>
        <taxon>Zeiogadaria</taxon>
        <taxon>Gadariae</taxon>
        <taxon>Gadiformes</taxon>
        <taxon>Gadoidei</taxon>
        <taxon>Merlucciidae</taxon>
        <taxon>Merluccius</taxon>
    </lineage>
</organism>
<dbReference type="PANTHER" id="PTHR47510:SF3">
    <property type="entry name" value="ENDO_EXONUCLEASE_PHOSPHATASE DOMAIN-CONTAINING PROTEIN"/>
    <property type="match status" value="1"/>
</dbReference>
<feature type="domain" description="Alkylated DNA repair protein AlkB homologue 8 N-terminal" evidence="3">
    <location>
        <begin position="456"/>
        <end position="497"/>
    </location>
</feature>
<dbReference type="Pfam" id="PF09004">
    <property type="entry name" value="ALKBH8_N"/>
    <property type="match status" value="1"/>
</dbReference>
<evidence type="ECO:0000313" key="5">
    <source>
        <dbReference type="Proteomes" id="UP001174136"/>
    </source>
</evidence>
<evidence type="ECO:0000313" key="4">
    <source>
        <dbReference type="EMBL" id="KAK0147393.1"/>
    </source>
</evidence>
<dbReference type="GO" id="GO:0016706">
    <property type="term" value="F:2-oxoglutarate-dependent dioxygenase activity"/>
    <property type="evidence" value="ECO:0007669"/>
    <property type="project" value="InterPro"/>
</dbReference>
<feature type="region of interest" description="Disordered" evidence="1">
    <location>
        <begin position="278"/>
        <end position="307"/>
    </location>
</feature>
<reference evidence="4" key="1">
    <citation type="journal article" date="2023" name="Front. Mar. Sci.">
        <title>A new Merluccius polli reference genome to investigate the effects of global change in West African waters.</title>
        <authorList>
            <person name="Mateo J.L."/>
            <person name="Blanco-Fernandez C."/>
            <person name="Garcia-Vazquez E."/>
            <person name="Machado-Schiaffino G."/>
        </authorList>
    </citation>
    <scope>NUCLEOTIDE SEQUENCE</scope>
    <source>
        <strain evidence="4">C29</strain>
        <tissue evidence="4">Fin</tissue>
    </source>
</reference>
<comment type="caution">
    <text evidence="4">The sequence shown here is derived from an EMBL/GenBank/DDBJ whole genome shotgun (WGS) entry which is preliminary data.</text>
</comment>
<dbReference type="EMBL" id="JAOPHQ010002307">
    <property type="protein sequence ID" value="KAK0147393.1"/>
    <property type="molecule type" value="Genomic_DNA"/>
</dbReference>
<keyword evidence="2" id="KW-1133">Transmembrane helix</keyword>
<sequence length="599" mass="68155">MLADQILCVERSNPDYLVIVLGDFNKGNLTHNLPKYRQVMKCPTRGENILDHCYTTVRDAYHAVPRAALGHSDHVMVHLIPAYRQKLKLCKPVVRTSRKWTSEAVEVLQACLDSTDWDVFRTATNSLDEYTEAVTSYISFCEDCCVPSHTKVSYNNDKPWFTAKLRRLRLDKEEAFRSGHKDGFKEAKYKFSKAVKAKRLYSEKLQHQFSANDSASVWKGLRQITNYKPKALHSINDHRLANDLNEFYCRFERQRDSPATIPHDSSQQLQLQCITSTSPSSAGAWAPPPMPTLKGPPPPTPPPTSVTTLSIHERDVNKLFRRQNPRKAAGLDSVSPSTLKHCADQLSPVFTDIFNTSLETCHMSACFKTSTIIPVPKKPRTTGLNDFRPFADDTPLIGVISDGDKSAYRWEADHLVTWCHRNNLELNALKTVEMVVDFRKKSFRFLGTIISQDLKWELNISSLIKKAQQRMYFLRQLKKFNLPRTMMVHFYSSIIESILTSSITIWYAAATAKDKGRLQRVIRSAEKVIGCNLPSLQGLYTSRTLRRAGKIVADPSHPGHKLFETLPSGRRLRSIRTKTSRHKNSFFPSATSLINKART</sequence>
<evidence type="ECO:0000256" key="1">
    <source>
        <dbReference type="SAM" id="MobiDB-lite"/>
    </source>
</evidence>
<dbReference type="PANTHER" id="PTHR47510">
    <property type="entry name" value="REVERSE TRANSCRIPTASE DOMAIN-CONTAINING PROTEIN"/>
    <property type="match status" value="1"/>
</dbReference>
<gene>
    <name evidence="4" type="ORF">N1851_013119</name>
</gene>
<keyword evidence="2" id="KW-0472">Membrane</keyword>
<dbReference type="GO" id="GO:0008168">
    <property type="term" value="F:methyltransferase activity"/>
    <property type="evidence" value="ECO:0007669"/>
    <property type="project" value="InterPro"/>
</dbReference>
<dbReference type="Proteomes" id="UP001174136">
    <property type="component" value="Unassembled WGS sequence"/>
</dbReference>
<evidence type="ECO:0000256" key="2">
    <source>
        <dbReference type="SAM" id="Phobius"/>
    </source>
</evidence>
<dbReference type="InterPro" id="IPR015095">
    <property type="entry name" value="AlkB_hom8_N"/>
</dbReference>
<name>A0AA47P4J7_MERPO</name>
<keyword evidence="2" id="KW-0812">Transmembrane</keyword>